<dbReference type="GO" id="GO:0035556">
    <property type="term" value="P:intracellular signal transduction"/>
    <property type="evidence" value="ECO:0007669"/>
    <property type="project" value="TreeGrafter"/>
</dbReference>
<keyword evidence="2" id="KW-0067">ATP-binding</keyword>
<feature type="region of interest" description="Disordered" evidence="3">
    <location>
        <begin position="485"/>
        <end position="527"/>
    </location>
</feature>
<dbReference type="GO" id="GO:0005524">
    <property type="term" value="F:ATP binding"/>
    <property type="evidence" value="ECO:0007669"/>
    <property type="project" value="UniProtKB-KW"/>
</dbReference>
<dbReference type="Gene3D" id="3.30.450.20">
    <property type="entry name" value="PAS domain"/>
    <property type="match status" value="1"/>
</dbReference>
<evidence type="ECO:0000259" key="4">
    <source>
        <dbReference type="PROSITE" id="PS50011"/>
    </source>
</evidence>
<dbReference type="Pfam" id="PF13426">
    <property type="entry name" value="PAS_9"/>
    <property type="match status" value="1"/>
</dbReference>
<dbReference type="Gene3D" id="1.10.510.10">
    <property type="entry name" value="Transferase(Phosphotransferase) domain 1"/>
    <property type="match status" value="1"/>
</dbReference>
<feature type="region of interest" description="Disordered" evidence="3">
    <location>
        <begin position="437"/>
        <end position="464"/>
    </location>
</feature>
<dbReference type="PANTHER" id="PTHR24346">
    <property type="entry name" value="MAP/MICROTUBULE AFFINITY-REGULATING KINASE"/>
    <property type="match status" value="1"/>
</dbReference>
<feature type="compositionally biased region" description="Polar residues" evidence="3">
    <location>
        <begin position="517"/>
        <end position="527"/>
    </location>
</feature>
<protein>
    <submittedName>
        <fullName evidence="6">Protein kinase domain-containing protein</fullName>
    </submittedName>
</protein>
<dbReference type="SUPFAM" id="SSF56112">
    <property type="entry name" value="Protein kinase-like (PK-like)"/>
    <property type="match status" value="1"/>
</dbReference>
<dbReference type="GO" id="GO:0005829">
    <property type="term" value="C:cytosol"/>
    <property type="evidence" value="ECO:0007669"/>
    <property type="project" value="TreeGrafter"/>
</dbReference>
<dbReference type="WBParaSite" id="PSAMB.scaffold502size49157.g6567.t1">
    <property type="protein sequence ID" value="PSAMB.scaffold502size49157.g6567.t1"/>
    <property type="gene ID" value="PSAMB.scaffold502size49157.g6567"/>
</dbReference>
<dbReference type="GO" id="GO:0004674">
    <property type="term" value="F:protein serine/threonine kinase activity"/>
    <property type="evidence" value="ECO:0007669"/>
    <property type="project" value="TreeGrafter"/>
</dbReference>
<evidence type="ECO:0000256" key="1">
    <source>
        <dbReference type="ARBA" id="ARBA00022741"/>
    </source>
</evidence>
<dbReference type="InterPro" id="IPR008271">
    <property type="entry name" value="Ser/Thr_kinase_AS"/>
</dbReference>
<organism evidence="5 6">
    <name type="scientific">Plectus sambesii</name>
    <dbReference type="NCBI Taxonomy" id="2011161"/>
    <lineage>
        <taxon>Eukaryota</taxon>
        <taxon>Metazoa</taxon>
        <taxon>Ecdysozoa</taxon>
        <taxon>Nematoda</taxon>
        <taxon>Chromadorea</taxon>
        <taxon>Plectida</taxon>
        <taxon>Plectina</taxon>
        <taxon>Plectoidea</taxon>
        <taxon>Plectidae</taxon>
        <taxon>Plectus</taxon>
    </lineage>
</organism>
<dbReference type="SUPFAM" id="SSF55785">
    <property type="entry name" value="PYP-like sensor domain (PAS domain)"/>
    <property type="match status" value="1"/>
</dbReference>
<dbReference type="InterPro" id="IPR000719">
    <property type="entry name" value="Prot_kinase_dom"/>
</dbReference>
<accession>A0A914WVU1</accession>
<dbReference type="PANTHER" id="PTHR24346:SF51">
    <property type="entry name" value="PAS DOMAIN-CONTAINING SERINE_THREONINE-PROTEIN KINASE"/>
    <property type="match status" value="1"/>
</dbReference>
<dbReference type="GO" id="GO:0005634">
    <property type="term" value="C:nucleus"/>
    <property type="evidence" value="ECO:0007669"/>
    <property type="project" value="TreeGrafter"/>
</dbReference>
<feature type="compositionally biased region" description="Polar residues" evidence="3">
    <location>
        <begin position="448"/>
        <end position="464"/>
    </location>
</feature>
<dbReference type="InterPro" id="IPR035965">
    <property type="entry name" value="PAS-like_dom_sf"/>
</dbReference>
<evidence type="ECO:0000256" key="3">
    <source>
        <dbReference type="SAM" id="MobiDB-lite"/>
    </source>
</evidence>
<keyword evidence="1" id="KW-0547">Nucleotide-binding</keyword>
<evidence type="ECO:0000313" key="6">
    <source>
        <dbReference type="WBParaSite" id="PSAMB.scaffold502size49157.g6567.t1"/>
    </source>
</evidence>
<dbReference type="FunFam" id="1.10.510.10:FF:000351">
    <property type="entry name" value="PAS domain-containing serine/threonine-protein kinase"/>
    <property type="match status" value="1"/>
</dbReference>
<feature type="region of interest" description="Disordered" evidence="3">
    <location>
        <begin position="1"/>
        <end position="23"/>
    </location>
</feature>
<keyword evidence="5" id="KW-1185">Reference proteome</keyword>
<feature type="region of interest" description="Disordered" evidence="3">
    <location>
        <begin position="78"/>
        <end position="131"/>
    </location>
</feature>
<dbReference type="CDD" id="cd00130">
    <property type="entry name" value="PAS"/>
    <property type="match status" value="1"/>
</dbReference>
<evidence type="ECO:0000256" key="2">
    <source>
        <dbReference type="ARBA" id="ARBA00022840"/>
    </source>
</evidence>
<dbReference type="Proteomes" id="UP000887566">
    <property type="component" value="Unplaced"/>
</dbReference>
<feature type="domain" description="Protein kinase" evidence="4">
    <location>
        <begin position="542"/>
        <end position="815"/>
    </location>
</feature>
<dbReference type="SMART" id="SM00220">
    <property type="entry name" value="S_TKc"/>
    <property type="match status" value="1"/>
</dbReference>
<evidence type="ECO:0000313" key="5">
    <source>
        <dbReference type="Proteomes" id="UP000887566"/>
    </source>
</evidence>
<dbReference type="PROSITE" id="PS50011">
    <property type="entry name" value="PROTEIN_KINASE_DOM"/>
    <property type="match status" value="1"/>
</dbReference>
<reference evidence="6" key="1">
    <citation type="submission" date="2022-11" db="UniProtKB">
        <authorList>
            <consortium name="WormBaseParasite"/>
        </authorList>
    </citation>
    <scope>IDENTIFICATION</scope>
</reference>
<dbReference type="GO" id="GO:0045719">
    <property type="term" value="P:negative regulation of glycogen biosynthetic process"/>
    <property type="evidence" value="ECO:0007669"/>
    <property type="project" value="TreeGrafter"/>
</dbReference>
<dbReference type="InterPro" id="IPR000014">
    <property type="entry name" value="PAS"/>
</dbReference>
<sequence>MESPHTPTKMVVMRTTSPRSMANVMPEVRSQMSEPALDDGDEELWEGCSARSPTEFTGKEHFAVGYTQMTRAPSFSSLRLTPNAAPQSSSSTLPPTPKNAVSMPLPTAKNPDSPFARSWPNCSNGRRRSSGNISRDILLSTLQLQSPLNGQTPQSAKNYRAKGVLTVDQRTTEILIANDLACKIFGLGHRKLIGKKLSELCPHDSKIFPAITDRCMFDENDELQPVFGKAVEIVDANGKQDTVCLWSYPLTSTHDNLGLVTASSKNTRLLTGNGQQRPASESFADLGFRKTSVPSGPVLDTRRWLILMEPVDAMSVWCTLGAKGRIFRADDAMAELLDYECMSELLGTKLEKLIQSVELDSGDHEQHVCALGARGNYIPIMVNVYADRDADTTVSTVVPAHLGFLFSLIGVDSAERMFKNGPITDILPNIYDDIRNTSLGDQPDKDSLSFNNASTPQSQINNRTKLTSQVLDTLASLSLLETIDSESSNHSSDEDEFNGGAASTSTPQSLEAGGRRNMSTPIKNKNNNVSESQCAVDACQLPKPLDNFKEGAYYGLAKHKDGSSIAVRFDIRRLELKGGQVLWAMWICYDRTSDLGLACCPPSPSLVEDQESQDSNDGIILGDFSQFLIGVLDVFENDTYYQLVMEKLGCGMDLFEFIDRQPKIDESLASHIFRQIVSAVSYLHRNGIVHRDLKDENVIIDQSFCCKLIDFGSAARFGGDVLFSTFCGTMEYCSPEVLTGNKYAGPELEMWSLGILLYTLIFFENPFRTAQETVRADLEMPWEVSEGLFQVISWLLQPDPRSRATVRDIQSHWWTMQPVDASKYRLHDVIKNCDTAEIDPPVYLKDLAKRYVTSDDSAAENNLSCP</sequence>
<dbReference type="PROSITE" id="PS00108">
    <property type="entry name" value="PROTEIN_KINASE_ST"/>
    <property type="match status" value="1"/>
</dbReference>
<dbReference type="AlphaFoldDB" id="A0A914WVU1"/>
<name>A0A914WVU1_9BILA</name>
<dbReference type="Pfam" id="PF00069">
    <property type="entry name" value="Pkinase"/>
    <property type="match status" value="1"/>
</dbReference>
<proteinExistence type="predicted"/>
<dbReference type="InterPro" id="IPR011009">
    <property type="entry name" value="Kinase-like_dom_sf"/>
</dbReference>